<feature type="domain" description="TNase-like" evidence="1">
    <location>
        <begin position="2"/>
        <end position="41"/>
    </location>
</feature>
<sequence length="56" mass="6928">MNINRYMVESGSCWVYPLYAKDQDLFKLQSEAQTAERRLWRLPENGRVPPWEWRRR</sequence>
<protein>
    <submittedName>
        <fullName evidence="2">Thermonuclease family protein</fullName>
    </submittedName>
</protein>
<evidence type="ECO:0000313" key="3">
    <source>
        <dbReference type="Proteomes" id="UP000753376"/>
    </source>
</evidence>
<name>A0ABS6A6N7_9GAMM</name>
<keyword evidence="3" id="KW-1185">Reference proteome</keyword>
<dbReference type="Proteomes" id="UP000753376">
    <property type="component" value="Unassembled WGS sequence"/>
</dbReference>
<organism evidence="2 3">
    <name type="scientific">Marinobacter salexigens</name>
    <dbReference type="NCBI Taxonomy" id="1925763"/>
    <lineage>
        <taxon>Bacteria</taxon>
        <taxon>Pseudomonadati</taxon>
        <taxon>Pseudomonadota</taxon>
        <taxon>Gammaproteobacteria</taxon>
        <taxon>Pseudomonadales</taxon>
        <taxon>Marinobacteraceae</taxon>
        <taxon>Marinobacter</taxon>
    </lineage>
</organism>
<comment type="caution">
    <text evidence="2">The sequence shown here is derived from an EMBL/GenBank/DDBJ whole genome shotgun (WGS) entry which is preliminary data.</text>
</comment>
<proteinExistence type="predicted"/>
<dbReference type="EMBL" id="JAHKPV010000001">
    <property type="protein sequence ID" value="MBU2873444.1"/>
    <property type="molecule type" value="Genomic_DNA"/>
</dbReference>
<evidence type="ECO:0000313" key="2">
    <source>
        <dbReference type="EMBL" id="MBU2873444.1"/>
    </source>
</evidence>
<dbReference type="InterPro" id="IPR016071">
    <property type="entry name" value="Staphylococal_nuclease_OB-fold"/>
</dbReference>
<accession>A0ABS6A6N7</accession>
<dbReference type="Pfam" id="PF00565">
    <property type="entry name" value="SNase"/>
    <property type="match status" value="1"/>
</dbReference>
<gene>
    <name evidence="2" type="ORF">KO508_05410</name>
</gene>
<reference evidence="2 3" key="1">
    <citation type="submission" date="2021-05" db="EMBL/GenBank/DDBJ databases">
        <title>Draft genomes of bacteria isolated from model marine particles.</title>
        <authorList>
            <person name="Datta M.S."/>
            <person name="Schwartzman J.A."/>
            <person name="Enke T.N."/>
            <person name="Saavedra J."/>
            <person name="Cermak N."/>
            <person name="Cordero O.X."/>
        </authorList>
    </citation>
    <scope>NUCLEOTIDE SEQUENCE [LARGE SCALE GENOMIC DNA]</scope>
    <source>
        <strain evidence="2 3">D2M19</strain>
    </source>
</reference>
<evidence type="ECO:0000259" key="1">
    <source>
        <dbReference type="Pfam" id="PF00565"/>
    </source>
</evidence>